<organism evidence="2 3">
    <name type="scientific">Recurvomyces mirabilis</name>
    <dbReference type="NCBI Taxonomy" id="574656"/>
    <lineage>
        <taxon>Eukaryota</taxon>
        <taxon>Fungi</taxon>
        <taxon>Dikarya</taxon>
        <taxon>Ascomycota</taxon>
        <taxon>Pezizomycotina</taxon>
        <taxon>Dothideomycetes</taxon>
        <taxon>Dothideomycetidae</taxon>
        <taxon>Mycosphaerellales</taxon>
        <taxon>Teratosphaeriaceae</taxon>
        <taxon>Recurvomyces</taxon>
    </lineage>
</organism>
<feature type="compositionally biased region" description="Low complexity" evidence="1">
    <location>
        <begin position="271"/>
        <end position="280"/>
    </location>
</feature>
<reference evidence="2" key="1">
    <citation type="submission" date="2023-07" db="EMBL/GenBank/DDBJ databases">
        <title>Black Yeasts Isolated from many extreme environments.</title>
        <authorList>
            <person name="Coleine C."/>
            <person name="Stajich J.E."/>
            <person name="Selbmann L."/>
        </authorList>
    </citation>
    <scope>NUCLEOTIDE SEQUENCE</scope>
    <source>
        <strain evidence="2">CCFEE 5485</strain>
    </source>
</reference>
<dbReference type="AlphaFoldDB" id="A0AAE0TN22"/>
<name>A0AAE0TN22_9PEZI</name>
<proteinExistence type="predicted"/>
<comment type="caution">
    <text evidence="2">The sequence shown here is derived from an EMBL/GenBank/DDBJ whole genome shotgun (WGS) entry which is preliminary data.</text>
</comment>
<feature type="compositionally biased region" description="Basic and acidic residues" evidence="1">
    <location>
        <begin position="331"/>
        <end position="342"/>
    </location>
</feature>
<keyword evidence="3" id="KW-1185">Reference proteome</keyword>
<dbReference type="EMBL" id="JAUTXT010000061">
    <property type="protein sequence ID" value="KAK3670184.1"/>
    <property type="molecule type" value="Genomic_DNA"/>
</dbReference>
<dbReference type="Proteomes" id="UP001274830">
    <property type="component" value="Unassembled WGS sequence"/>
</dbReference>
<evidence type="ECO:0000256" key="1">
    <source>
        <dbReference type="SAM" id="MobiDB-lite"/>
    </source>
</evidence>
<gene>
    <name evidence="2" type="ORF">LTR78_009940</name>
</gene>
<protein>
    <submittedName>
        <fullName evidence="2">Uncharacterized protein</fullName>
    </submittedName>
</protein>
<accession>A0AAE0TN22</accession>
<evidence type="ECO:0000313" key="2">
    <source>
        <dbReference type="EMBL" id="KAK3670184.1"/>
    </source>
</evidence>
<sequence length="520" mass="57242">MANTLANALNTLASATHNDALPGSADFWSEHIHKSLNNGLVVSDMRSSLLEDYAELTDELSIDFAIWYNARFNDQTDPTNITIELLCDYVVPRNCKKYRITGDDWICEIARFKVLADSIYGALLLPYDIPDDFNEAQLNKFTKGQEIALGLLNQQLGTSGGRYSAQIFSMKMARTIICVNKNGLSNEFTADFDAKDNKASNRDARYQQIKCSVRGQKVCNVVRANKLLALDIATGKILHKIARDLDYELHNKICHVKSNCQRDEQLKKAAAARAAARAAATDSTEGGKGNKKRRRGDKSEQAQLFLPDDAIDHVSNPSVEQEGRTFLNNHYEGKADNNEESKNLFTKPMPVRNKGAPRCKLPTPTVPAGTMSLSMGADATTNNNPYHIQSRTSYAQHPVNAGQQAYDTPYPFVNGQGINNLTAPGYPTAGQVAGMSQMPMTQPQYPQYPTYGNHARSATSFGNPQMKMGATQPSMSVYHFGFTTPSTPMFRASPNLDFDAAAPSFNFKYGNKGGIDDDDA</sequence>
<evidence type="ECO:0000313" key="3">
    <source>
        <dbReference type="Proteomes" id="UP001274830"/>
    </source>
</evidence>
<feature type="region of interest" description="Disordered" evidence="1">
    <location>
        <begin position="271"/>
        <end position="365"/>
    </location>
</feature>